<gene>
    <name evidence="1" type="ORF">VTAP4600_A1097</name>
</gene>
<reference evidence="1 2" key="1">
    <citation type="submission" date="2017-10" db="EMBL/GenBank/DDBJ databases">
        <authorList>
            <person name="Banno H."/>
            <person name="Chua N.-H."/>
        </authorList>
    </citation>
    <scope>NUCLEOTIDE SEQUENCE [LARGE SCALE GENOMIC DNA]</scope>
    <source>
        <strain evidence="1">Vibrio tapetis CECT4600</strain>
    </source>
</reference>
<protein>
    <submittedName>
        <fullName evidence="1">Uncharacterized protein</fullName>
    </submittedName>
</protein>
<dbReference type="AlphaFoldDB" id="A0A2N8ZAZ1"/>
<accession>A0A2N8ZAZ1</accession>
<dbReference type="KEGG" id="vta:A1097"/>
<organism evidence="1 2">
    <name type="scientific">Vibrio tapetis subsp. tapetis</name>
    <dbReference type="NCBI Taxonomy" id="1671868"/>
    <lineage>
        <taxon>Bacteria</taxon>
        <taxon>Pseudomonadati</taxon>
        <taxon>Pseudomonadota</taxon>
        <taxon>Gammaproteobacteria</taxon>
        <taxon>Vibrionales</taxon>
        <taxon>Vibrionaceae</taxon>
        <taxon>Vibrio</taxon>
    </lineage>
</organism>
<keyword evidence="2" id="KW-1185">Reference proteome</keyword>
<sequence>MQLTVKIGHLAHGYITINYSNKRVLQAAPHYWWLKYGFSLSFLIVKIIM</sequence>
<dbReference type="EMBL" id="LT960611">
    <property type="protein sequence ID" value="SON49076.1"/>
    <property type="molecule type" value="Genomic_DNA"/>
</dbReference>
<dbReference type="Proteomes" id="UP000235828">
    <property type="component" value="Chromosome A"/>
</dbReference>
<evidence type="ECO:0000313" key="2">
    <source>
        <dbReference type="Proteomes" id="UP000235828"/>
    </source>
</evidence>
<proteinExistence type="predicted"/>
<name>A0A2N8ZAZ1_9VIBR</name>
<evidence type="ECO:0000313" key="1">
    <source>
        <dbReference type="EMBL" id="SON49076.1"/>
    </source>
</evidence>